<feature type="transmembrane region" description="Helical" evidence="7">
    <location>
        <begin position="127"/>
        <end position="146"/>
    </location>
</feature>
<dbReference type="Pfam" id="PF00528">
    <property type="entry name" value="BPD_transp_1"/>
    <property type="match status" value="1"/>
</dbReference>
<protein>
    <submittedName>
        <fullName evidence="9">ABC transporter permease</fullName>
    </submittedName>
</protein>
<keyword evidence="6 7" id="KW-0472">Membrane</keyword>
<dbReference type="CDD" id="cd06261">
    <property type="entry name" value="TM_PBP2"/>
    <property type="match status" value="1"/>
</dbReference>
<dbReference type="InterPro" id="IPR035906">
    <property type="entry name" value="MetI-like_sf"/>
</dbReference>
<evidence type="ECO:0000256" key="6">
    <source>
        <dbReference type="ARBA" id="ARBA00023136"/>
    </source>
</evidence>
<comment type="caution">
    <text evidence="9">The sequence shown here is derived from an EMBL/GenBank/DDBJ whole genome shotgun (WGS) entry which is preliminary data.</text>
</comment>
<evidence type="ECO:0000256" key="1">
    <source>
        <dbReference type="ARBA" id="ARBA00004651"/>
    </source>
</evidence>
<proteinExistence type="inferred from homology"/>
<evidence type="ECO:0000256" key="3">
    <source>
        <dbReference type="ARBA" id="ARBA00022475"/>
    </source>
</evidence>
<dbReference type="PANTHER" id="PTHR30151">
    <property type="entry name" value="ALKANE SULFONATE ABC TRANSPORTER-RELATED, MEMBRANE SUBUNIT"/>
    <property type="match status" value="1"/>
</dbReference>
<keyword evidence="4 7" id="KW-0812">Transmembrane</keyword>
<feature type="transmembrane region" description="Helical" evidence="7">
    <location>
        <begin position="99"/>
        <end position="121"/>
    </location>
</feature>
<evidence type="ECO:0000256" key="2">
    <source>
        <dbReference type="ARBA" id="ARBA00022448"/>
    </source>
</evidence>
<evidence type="ECO:0000313" key="10">
    <source>
        <dbReference type="Proteomes" id="UP001526430"/>
    </source>
</evidence>
<keyword evidence="5 7" id="KW-1133">Transmembrane helix</keyword>
<reference evidence="9 10" key="1">
    <citation type="submission" date="2022-10" db="EMBL/GenBank/DDBJ databases">
        <title>Roseococcus glaciei nov., sp. nov., isolated from glacier.</title>
        <authorList>
            <person name="Liu Q."/>
            <person name="Xin Y.-H."/>
        </authorList>
    </citation>
    <scope>NUCLEOTIDE SEQUENCE [LARGE SCALE GENOMIC DNA]</scope>
    <source>
        <strain evidence="9 10">MDT2-1-1</strain>
    </source>
</reference>
<evidence type="ECO:0000256" key="5">
    <source>
        <dbReference type="ARBA" id="ARBA00022989"/>
    </source>
</evidence>
<name>A0ABT3NZ01_9PROT</name>
<keyword evidence="2 7" id="KW-0813">Transport</keyword>
<feature type="transmembrane region" description="Helical" evidence="7">
    <location>
        <begin position="167"/>
        <end position="186"/>
    </location>
</feature>
<evidence type="ECO:0000256" key="7">
    <source>
        <dbReference type="RuleBase" id="RU363032"/>
    </source>
</evidence>
<keyword evidence="10" id="KW-1185">Reference proteome</keyword>
<accession>A0ABT3NZ01</accession>
<sequence>MSSASRHLAWLALRVLPFIGLIMLWDAAARAYDVPVLFPTPFATWDKAVQLIGEGQLQSDIAISLWRIGVGFAVGCVLGTVLGLMMGLSRPVADFLGPFVHTLRFIGPIAWISAVMIWFGLGETSKIVLIVYTTTFVVLVSAMIGVMTVHPNKLRAARVFGARGWRLFLHVTLPATLPHILAGARLAMMNSFMTIIAAEMVAAREGLGFLIFNSRQWMEVDAIFVGMITLGVLGLLADVLMVLLTSLLFRRFRPAAA</sequence>
<dbReference type="SUPFAM" id="SSF161098">
    <property type="entry name" value="MetI-like"/>
    <property type="match status" value="1"/>
</dbReference>
<dbReference type="PROSITE" id="PS50928">
    <property type="entry name" value="ABC_TM1"/>
    <property type="match status" value="1"/>
</dbReference>
<dbReference type="PANTHER" id="PTHR30151:SF0">
    <property type="entry name" value="ABC TRANSPORTER PERMEASE PROTEIN MJ0413-RELATED"/>
    <property type="match status" value="1"/>
</dbReference>
<dbReference type="Gene3D" id="1.10.3720.10">
    <property type="entry name" value="MetI-like"/>
    <property type="match status" value="1"/>
</dbReference>
<comment type="subcellular location">
    <subcellularLocation>
        <location evidence="1 7">Cell membrane</location>
        <topology evidence="1 7">Multi-pass membrane protein</topology>
    </subcellularLocation>
</comment>
<comment type="similarity">
    <text evidence="7">Belongs to the binding-protein-dependent transport system permease family.</text>
</comment>
<feature type="transmembrane region" description="Helical" evidence="7">
    <location>
        <begin position="224"/>
        <end position="249"/>
    </location>
</feature>
<dbReference type="RefSeq" id="WP_301591584.1">
    <property type="nucleotide sequence ID" value="NZ_JAPFQI010000016.1"/>
</dbReference>
<dbReference type="InterPro" id="IPR000515">
    <property type="entry name" value="MetI-like"/>
</dbReference>
<dbReference type="Proteomes" id="UP001526430">
    <property type="component" value="Unassembled WGS sequence"/>
</dbReference>
<keyword evidence="3" id="KW-1003">Cell membrane</keyword>
<gene>
    <name evidence="9" type="ORF">OF850_17310</name>
</gene>
<organism evidence="9 10">
    <name type="scientific">Sabulicella glaciei</name>
    <dbReference type="NCBI Taxonomy" id="2984948"/>
    <lineage>
        <taxon>Bacteria</taxon>
        <taxon>Pseudomonadati</taxon>
        <taxon>Pseudomonadota</taxon>
        <taxon>Alphaproteobacteria</taxon>
        <taxon>Acetobacterales</taxon>
        <taxon>Acetobacteraceae</taxon>
        <taxon>Sabulicella</taxon>
    </lineage>
</organism>
<evidence type="ECO:0000313" key="9">
    <source>
        <dbReference type="EMBL" id="MCW8087390.1"/>
    </source>
</evidence>
<evidence type="ECO:0000259" key="8">
    <source>
        <dbReference type="PROSITE" id="PS50928"/>
    </source>
</evidence>
<feature type="domain" description="ABC transmembrane type-1" evidence="8">
    <location>
        <begin position="61"/>
        <end position="245"/>
    </location>
</feature>
<dbReference type="EMBL" id="JAPFQI010000016">
    <property type="protein sequence ID" value="MCW8087390.1"/>
    <property type="molecule type" value="Genomic_DNA"/>
</dbReference>
<evidence type="ECO:0000256" key="4">
    <source>
        <dbReference type="ARBA" id="ARBA00022692"/>
    </source>
</evidence>
<feature type="transmembrane region" description="Helical" evidence="7">
    <location>
        <begin position="65"/>
        <end position="87"/>
    </location>
</feature>